<proteinExistence type="predicted"/>
<keyword evidence="1" id="KW-0732">Signal</keyword>
<evidence type="ECO:0000313" key="2">
    <source>
        <dbReference type="EMBL" id="TNN40282.1"/>
    </source>
</evidence>
<dbReference type="Proteomes" id="UP000314294">
    <property type="component" value="Unassembled WGS sequence"/>
</dbReference>
<evidence type="ECO:0000313" key="3">
    <source>
        <dbReference type="Proteomes" id="UP000314294"/>
    </source>
</evidence>
<comment type="caution">
    <text evidence="2">The sequence shown here is derived from an EMBL/GenBank/DDBJ whole genome shotgun (WGS) entry which is preliminary data.</text>
</comment>
<accession>A0A4Z2FJ18</accession>
<sequence length="63" mass="7232">MTICSVWLCLLCRACINQHLMNNKDCFFCKATITGRLAREFTCRTTADQAQLRRRVSASDRSC</sequence>
<evidence type="ECO:0000256" key="1">
    <source>
        <dbReference type="SAM" id="SignalP"/>
    </source>
</evidence>
<name>A0A4Z2FJ18_9TELE</name>
<organism evidence="2 3">
    <name type="scientific">Liparis tanakae</name>
    <name type="common">Tanaka's snailfish</name>
    <dbReference type="NCBI Taxonomy" id="230148"/>
    <lineage>
        <taxon>Eukaryota</taxon>
        <taxon>Metazoa</taxon>
        <taxon>Chordata</taxon>
        <taxon>Craniata</taxon>
        <taxon>Vertebrata</taxon>
        <taxon>Euteleostomi</taxon>
        <taxon>Actinopterygii</taxon>
        <taxon>Neopterygii</taxon>
        <taxon>Teleostei</taxon>
        <taxon>Neoteleostei</taxon>
        <taxon>Acanthomorphata</taxon>
        <taxon>Eupercaria</taxon>
        <taxon>Perciformes</taxon>
        <taxon>Cottioidei</taxon>
        <taxon>Cottales</taxon>
        <taxon>Liparidae</taxon>
        <taxon>Liparis</taxon>
    </lineage>
</organism>
<dbReference type="InterPro" id="IPR013083">
    <property type="entry name" value="Znf_RING/FYVE/PHD"/>
</dbReference>
<feature type="signal peptide" evidence="1">
    <location>
        <begin position="1"/>
        <end position="17"/>
    </location>
</feature>
<dbReference type="OrthoDB" id="258495at2759"/>
<feature type="chain" id="PRO_5021410635" evidence="1">
    <location>
        <begin position="18"/>
        <end position="63"/>
    </location>
</feature>
<protein>
    <submittedName>
        <fullName evidence="2">E3 ubiquitin-protein ligase RNF123</fullName>
    </submittedName>
</protein>
<gene>
    <name evidence="2" type="primary">Rnf123_3</name>
    <name evidence="2" type="ORF">EYF80_049549</name>
</gene>
<dbReference type="Gene3D" id="3.30.40.10">
    <property type="entry name" value="Zinc/RING finger domain, C3HC4 (zinc finger)"/>
    <property type="match status" value="1"/>
</dbReference>
<dbReference type="EMBL" id="SRLO01001203">
    <property type="protein sequence ID" value="TNN40282.1"/>
    <property type="molecule type" value="Genomic_DNA"/>
</dbReference>
<reference evidence="2 3" key="1">
    <citation type="submission" date="2019-03" db="EMBL/GenBank/DDBJ databases">
        <title>First draft genome of Liparis tanakae, snailfish: a comprehensive survey of snailfish specific genes.</title>
        <authorList>
            <person name="Kim W."/>
            <person name="Song I."/>
            <person name="Jeong J.-H."/>
            <person name="Kim D."/>
            <person name="Kim S."/>
            <person name="Ryu S."/>
            <person name="Song J.Y."/>
            <person name="Lee S.K."/>
        </authorList>
    </citation>
    <scope>NUCLEOTIDE SEQUENCE [LARGE SCALE GENOMIC DNA]</scope>
    <source>
        <tissue evidence="2">Muscle</tissue>
    </source>
</reference>
<dbReference type="AlphaFoldDB" id="A0A4Z2FJ18"/>
<keyword evidence="3" id="KW-1185">Reference proteome</keyword>